<protein>
    <recommendedName>
        <fullName evidence="4">DUF229-domain-containing protein</fullName>
    </recommendedName>
</protein>
<dbReference type="EMBL" id="MCFE01000166">
    <property type="protein sequence ID" value="ORX95862.1"/>
    <property type="molecule type" value="Genomic_DNA"/>
</dbReference>
<dbReference type="PANTHER" id="PTHR10974:SF1">
    <property type="entry name" value="FI08016P-RELATED"/>
    <property type="match status" value="1"/>
</dbReference>
<accession>A0A1Y1YCZ8</accession>
<evidence type="ECO:0000256" key="1">
    <source>
        <dbReference type="SAM" id="Phobius"/>
    </source>
</evidence>
<proteinExistence type="predicted"/>
<feature type="transmembrane region" description="Helical" evidence="1">
    <location>
        <begin position="183"/>
        <end position="201"/>
    </location>
</feature>
<keyword evidence="1" id="KW-0812">Transmembrane</keyword>
<keyword evidence="3" id="KW-1185">Reference proteome</keyword>
<evidence type="ECO:0000313" key="3">
    <source>
        <dbReference type="Proteomes" id="UP000193498"/>
    </source>
</evidence>
<feature type="transmembrane region" description="Helical" evidence="1">
    <location>
        <begin position="148"/>
        <end position="171"/>
    </location>
</feature>
<gene>
    <name evidence="2" type="ORF">K493DRAFT_314804</name>
</gene>
<dbReference type="Proteomes" id="UP000193498">
    <property type="component" value="Unassembled WGS sequence"/>
</dbReference>
<feature type="transmembrane region" description="Helical" evidence="1">
    <location>
        <begin position="120"/>
        <end position="136"/>
    </location>
</feature>
<dbReference type="InterPro" id="IPR004245">
    <property type="entry name" value="DUF229"/>
</dbReference>
<reference evidence="2 3" key="1">
    <citation type="submission" date="2016-07" db="EMBL/GenBank/DDBJ databases">
        <title>Pervasive Adenine N6-methylation of Active Genes in Fungi.</title>
        <authorList>
            <consortium name="DOE Joint Genome Institute"/>
            <person name="Mondo S.J."/>
            <person name="Dannebaum R.O."/>
            <person name="Kuo R.C."/>
            <person name="Labutti K."/>
            <person name="Haridas S."/>
            <person name="Kuo A."/>
            <person name="Salamov A."/>
            <person name="Ahrendt S.R."/>
            <person name="Lipzen A."/>
            <person name="Sullivan W."/>
            <person name="Andreopoulos W.B."/>
            <person name="Clum A."/>
            <person name="Lindquist E."/>
            <person name="Daum C."/>
            <person name="Ramamoorthy G.K."/>
            <person name="Gryganskyi A."/>
            <person name="Culley D."/>
            <person name="Magnuson J.K."/>
            <person name="James T.Y."/>
            <person name="O'Malley M.A."/>
            <person name="Stajich J.E."/>
            <person name="Spatafora J.W."/>
            <person name="Visel A."/>
            <person name="Grigoriev I.V."/>
        </authorList>
    </citation>
    <scope>NUCLEOTIDE SEQUENCE [LARGE SCALE GENOMIC DNA]</scope>
    <source>
        <strain evidence="2 3">CBS 931.73</strain>
    </source>
</reference>
<dbReference type="Pfam" id="PF02995">
    <property type="entry name" value="DUF229"/>
    <property type="match status" value="1"/>
</dbReference>
<dbReference type="GO" id="GO:0005615">
    <property type="term" value="C:extracellular space"/>
    <property type="evidence" value="ECO:0007669"/>
    <property type="project" value="TreeGrafter"/>
</dbReference>
<dbReference type="AlphaFoldDB" id="A0A1Y1YCZ8"/>
<sequence length="726" mass="82903">MKRSIRGWIRHLYHSEETAQPYIPLDQANWDDEAPVVTPEHSYANRINLKSRFARWMFLLAFIVMFHVCYNGSLEGGDIDWVRSHLGKLGGFLVASVIAFTCALWMILQGIPMLKARVRALLSCFLCMNFLIYYWIAPGQLFDEHGAYNFLIFLVIAVPANLLIAFLFGCFRFLGGRRFLQTLVGFLALFSVVVTLRLYHYNRIWGHGFFGLGVLSSKVTAPVDLSGVCEWRKAIPWVDLLPDRTQNFWTGSMDCTEPAKTRGFTASIDEDGVVSIDCPDPTLKTSISILPDTRGFNTDEKNEKTFHWSVLNKMVNVTYTRGHPYRTDYGEAFIARCGEDQKLLTYVRKAQSKTEIPKIDNKLNVMVIFMDAVSRRQFHRKLPRTSKAFEAISSPPEALDDANDLVLYEFFRAHSVGFNTNRNTRAMYMGITDDSVFQSTAIWDAYHRHGYLTGRADDLCVDWEQDYNHLSTGDVDHEMISPFCLPDYYPLYGHPFGNFKGPYSIVKRCTVGRAVHDYMFEWMDKFLTTYGKDSMHHKVPQQKGDKFFLLGSFIDGHEGTGDVLPVLDGSFSDFITNLSPEVRNSTAIFLVADHGLHMGLNFAFTSNGQIENAAPMLTTLLPKWWINKYPAAANHLQENRQKLVTPFDLFATFNHLMYWEEDTKQDGGHYVGEEVIPKDVLDGWAEKGKFRDVWWGGSSLFTPVRTDRRCDEVGIPGDMCKCFPAQ</sequence>
<name>A0A1Y1YCZ8_9FUNG</name>
<organism evidence="2 3">
    <name type="scientific">Basidiobolus meristosporus CBS 931.73</name>
    <dbReference type="NCBI Taxonomy" id="1314790"/>
    <lineage>
        <taxon>Eukaryota</taxon>
        <taxon>Fungi</taxon>
        <taxon>Fungi incertae sedis</taxon>
        <taxon>Zoopagomycota</taxon>
        <taxon>Entomophthoromycotina</taxon>
        <taxon>Basidiobolomycetes</taxon>
        <taxon>Basidiobolales</taxon>
        <taxon>Basidiobolaceae</taxon>
        <taxon>Basidiobolus</taxon>
    </lineage>
</organism>
<keyword evidence="1" id="KW-0472">Membrane</keyword>
<dbReference type="STRING" id="1314790.A0A1Y1YCZ8"/>
<evidence type="ECO:0008006" key="4">
    <source>
        <dbReference type="Google" id="ProtNLM"/>
    </source>
</evidence>
<feature type="transmembrane region" description="Helical" evidence="1">
    <location>
        <begin position="56"/>
        <end position="74"/>
    </location>
</feature>
<dbReference type="PANTHER" id="PTHR10974">
    <property type="entry name" value="FI08016P-RELATED"/>
    <property type="match status" value="1"/>
</dbReference>
<dbReference type="InParanoid" id="A0A1Y1YCZ8"/>
<feature type="transmembrane region" description="Helical" evidence="1">
    <location>
        <begin position="86"/>
        <end position="108"/>
    </location>
</feature>
<comment type="caution">
    <text evidence="2">The sequence shown here is derived from an EMBL/GenBank/DDBJ whole genome shotgun (WGS) entry which is preliminary data.</text>
</comment>
<keyword evidence="1" id="KW-1133">Transmembrane helix</keyword>
<dbReference type="OrthoDB" id="413313at2759"/>
<evidence type="ECO:0000313" key="2">
    <source>
        <dbReference type="EMBL" id="ORX95862.1"/>
    </source>
</evidence>